<feature type="signal peptide" evidence="1">
    <location>
        <begin position="1"/>
        <end position="23"/>
    </location>
</feature>
<evidence type="ECO:0000313" key="3">
    <source>
        <dbReference type="EMBL" id="MBD5778608.1"/>
    </source>
</evidence>
<dbReference type="Gene3D" id="3.40.30.10">
    <property type="entry name" value="Glutaredoxin"/>
    <property type="match status" value="1"/>
</dbReference>
<evidence type="ECO:0000259" key="2">
    <source>
        <dbReference type="PROSITE" id="PS51352"/>
    </source>
</evidence>
<feature type="chain" id="PRO_5037118016" evidence="1">
    <location>
        <begin position="24"/>
        <end position="203"/>
    </location>
</feature>
<keyword evidence="4" id="KW-1185">Reference proteome</keyword>
<dbReference type="InterPro" id="IPR013766">
    <property type="entry name" value="Thioredoxin_domain"/>
</dbReference>
<dbReference type="GO" id="GO:0016491">
    <property type="term" value="F:oxidoreductase activity"/>
    <property type="evidence" value="ECO:0007669"/>
    <property type="project" value="InterPro"/>
</dbReference>
<dbReference type="GO" id="GO:0016209">
    <property type="term" value="F:antioxidant activity"/>
    <property type="evidence" value="ECO:0007669"/>
    <property type="project" value="InterPro"/>
</dbReference>
<evidence type="ECO:0000256" key="1">
    <source>
        <dbReference type="SAM" id="SignalP"/>
    </source>
</evidence>
<proteinExistence type="predicted"/>
<dbReference type="PANTHER" id="PTHR43640">
    <property type="entry name" value="OS07G0260300 PROTEIN"/>
    <property type="match status" value="1"/>
</dbReference>
<accession>A0A927F800</accession>
<dbReference type="CDD" id="cd02969">
    <property type="entry name" value="PRX_like1"/>
    <property type="match status" value="1"/>
</dbReference>
<keyword evidence="1" id="KW-0732">Signal</keyword>
<organism evidence="3 4">
    <name type="scientific">Pelagicoccus enzymogenes</name>
    <dbReference type="NCBI Taxonomy" id="2773457"/>
    <lineage>
        <taxon>Bacteria</taxon>
        <taxon>Pseudomonadati</taxon>
        <taxon>Verrucomicrobiota</taxon>
        <taxon>Opitutia</taxon>
        <taxon>Puniceicoccales</taxon>
        <taxon>Pelagicoccaceae</taxon>
        <taxon>Pelagicoccus</taxon>
    </lineage>
</organism>
<comment type="caution">
    <text evidence="3">The sequence shown here is derived from an EMBL/GenBank/DDBJ whole genome shotgun (WGS) entry which is preliminary data.</text>
</comment>
<evidence type="ECO:0000313" key="4">
    <source>
        <dbReference type="Proteomes" id="UP000622317"/>
    </source>
</evidence>
<sequence>MIAKLRNLGAALAACVFIAATTAANIGEAAPQFSLVDINGQTRSLSDYAGKVVVLEWTNYGCPFVKKHYGSGNMQSLQDMAKGKEVVWLSICSSAPGTQGHMTASEWQAAIAEKGVKSSAVLIDESGEVGRLYGAKVTPHMYVINAEGTLVYDGAIDSIPSGRVSDIERAENYVVAALDAVLAGKPVEKTKAKPYGCGIKYAR</sequence>
<feature type="domain" description="Thioredoxin" evidence="2">
    <location>
        <begin position="24"/>
        <end position="183"/>
    </location>
</feature>
<gene>
    <name evidence="3" type="ORF">IEN85_03840</name>
</gene>
<dbReference type="InterPro" id="IPR036249">
    <property type="entry name" value="Thioredoxin-like_sf"/>
</dbReference>
<dbReference type="Proteomes" id="UP000622317">
    <property type="component" value="Unassembled WGS sequence"/>
</dbReference>
<dbReference type="SUPFAM" id="SSF52833">
    <property type="entry name" value="Thioredoxin-like"/>
    <property type="match status" value="1"/>
</dbReference>
<dbReference type="PANTHER" id="PTHR43640:SF1">
    <property type="entry name" value="THIOREDOXIN-DEPENDENT PEROXIREDOXIN"/>
    <property type="match status" value="1"/>
</dbReference>
<name>A0A927F800_9BACT</name>
<dbReference type="InterPro" id="IPR047262">
    <property type="entry name" value="PRX-like1"/>
</dbReference>
<dbReference type="AlphaFoldDB" id="A0A927F800"/>
<protein>
    <submittedName>
        <fullName evidence="3">Thioredoxin family protein</fullName>
    </submittedName>
</protein>
<dbReference type="PROSITE" id="PS51352">
    <property type="entry name" value="THIOREDOXIN_2"/>
    <property type="match status" value="1"/>
</dbReference>
<dbReference type="Pfam" id="PF00578">
    <property type="entry name" value="AhpC-TSA"/>
    <property type="match status" value="1"/>
</dbReference>
<dbReference type="EMBL" id="JACYFG010000006">
    <property type="protein sequence ID" value="MBD5778608.1"/>
    <property type="molecule type" value="Genomic_DNA"/>
</dbReference>
<reference evidence="3" key="1">
    <citation type="submission" date="2020-09" db="EMBL/GenBank/DDBJ databases">
        <title>Pelagicoccus enzymogenes sp. nov. with an EPS production, isolated from marine sediment.</title>
        <authorList>
            <person name="Feng X."/>
        </authorList>
    </citation>
    <scope>NUCLEOTIDE SEQUENCE</scope>
    <source>
        <strain evidence="3">NFK12</strain>
    </source>
</reference>
<dbReference type="InterPro" id="IPR000866">
    <property type="entry name" value="AhpC/TSA"/>
</dbReference>
<dbReference type="RefSeq" id="WP_191615741.1">
    <property type="nucleotide sequence ID" value="NZ_JACYFG010000006.1"/>
</dbReference>